<sequence length="108" mass="12467">MATQRFSRDVTDELKAKQRSGKITYHDLADGTKQASDQKINFIMEGWATNTEELFNICLVADDGDYALSMHYLHHNPLIVYGPENISDDMKRVGYYRWSLHEVLKIDA</sequence>
<dbReference type="EMBL" id="CABITT030000005">
    <property type="protein sequence ID" value="VVB06001.1"/>
    <property type="molecule type" value="Genomic_DNA"/>
</dbReference>
<evidence type="ECO:0000313" key="2">
    <source>
        <dbReference type="Proteomes" id="UP000489600"/>
    </source>
</evidence>
<protein>
    <submittedName>
        <fullName evidence="1">Uncharacterized protein</fullName>
    </submittedName>
</protein>
<evidence type="ECO:0000313" key="1">
    <source>
        <dbReference type="EMBL" id="VVB06001.1"/>
    </source>
</evidence>
<name>A0A565BXD0_9BRAS</name>
<dbReference type="AlphaFoldDB" id="A0A565BXD0"/>
<accession>A0A565BXD0</accession>
<proteinExistence type="predicted"/>
<reference evidence="1" key="1">
    <citation type="submission" date="2019-07" db="EMBL/GenBank/DDBJ databases">
        <authorList>
            <person name="Dittberner H."/>
        </authorList>
    </citation>
    <scope>NUCLEOTIDE SEQUENCE [LARGE SCALE GENOMIC DNA]</scope>
</reference>
<comment type="caution">
    <text evidence="1">The sequence shown here is derived from an EMBL/GenBank/DDBJ whole genome shotgun (WGS) entry which is preliminary data.</text>
</comment>
<organism evidence="1 2">
    <name type="scientific">Arabis nemorensis</name>
    <dbReference type="NCBI Taxonomy" id="586526"/>
    <lineage>
        <taxon>Eukaryota</taxon>
        <taxon>Viridiplantae</taxon>
        <taxon>Streptophyta</taxon>
        <taxon>Embryophyta</taxon>
        <taxon>Tracheophyta</taxon>
        <taxon>Spermatophyta</taxon>
        <taxon>Magnoliopsida</taxon>
        <taxon>eudicotyledons</taxon>
        <taxon>Gunneridae</taxon>
        <taxon>Pentapetalae</taxon>
        <taxon>rosids</taxon>
        <taxon>malvids</taxon>
        <taxon>Brassicales</taxon>
        <taxon>Brassicaceae</taxon>
        <taxon>Arabideae</taxon>
        <taxon>Arabis</taxon>
    </lineage>
</organism>
<dbReference type="Proteomes" id="UP000489600">
    <property type="component" value="Unassembled WGS sequence"/>
</dbReference>
<gene>
    <name evidence="1" type="ORF">ANE_LOCUS16445</name>
</gene>
<keyword evidence="2" id="KW-1185">Reference proteome</keyword>